<evidence type="ECO:0000256" key="1">
    <source>
        <dbReference type="SAM" id="MobiDB-lite"/>
    </source>
</evidence>
<feature type="compositionally biased region" description="Polar residues" evidence="1">
    <location>
        <begin position="41"/>
        <end position="52"/>
    </location>
</feature>
<comment type="caution">
    <text evidence="2">The sequence shown here is derived from an EMBL/GenBank/DDBJ whole genome shotgun (WGS) entry which is preliminary data.</text>
</comment>
<feature type="compositionally biased region" description="Basic and acidic residues" evidence="1">
    <location>
        <begin position="24"/>
        <end position="40"/>
    </location>
</feature>
<reference evidence="2" key="1">
    <citation type="submission" date="2021-06" db="EMBL/GenBank/DDBJ databases">
        <authorList>
            <person name="Kallberg Y."/>
            <person name="Tangrot J."/>
            <person name="Rosling A."/>
        </authorList>
    </citation>
    <scope>NUCLEOTIDE SEQUENCE</scope>
    <source>
        <strain evidence="2">FL130A</strain>
    </source>
</reference>
<accession>A0A9N9FUS5</accession>
<dbReference type="OrthoDB" id="2414545at2759"/>
<feature type="compositionally biased region" description="Low complexity" evidence="1">
    <location>
        <begin position="53"/>
        <end position="125"/>
    </location>
</feature>
<evidence type="ECO:0000313" key="3">
    <source>
        <dbReference type="Proteomes" id="UP000789508"/>
    </source>
</evidence>
<proteinExistence type="predicted"/>
<gene>
    <name evidence="2" type="ORF">ALEPTO_LOCUS6198</name>
</gene>
<keyword evidence="3" id="KW-1185">Reference proteome</keyword>
<dbReference type="AlphaFoldDB" id="A0A9N9FUS5"/>
<sequence length="373" mass="42629">MDANLFRSKFKEQTDWRRVAECTNVKDKLKNGGTPVHEHSSNGSDNKFTNDTSSNKFANKSSNDDSSNGFDNKSIDDASSNESANKSSNDDSSNGFDNKSTDDASSNESANKSSNDDSSNGFDNRSTNDSEKSFQTTKLSDEVSNDNAKSDREDFVAEFHSKFSRIVDREEEDNFITKLYRNKMSIIPWPVFNETSFYTTFKQLKLDEQDSKYKNAKSFVEKIKGRDDGNSIPDPEIALSDIFEDTDEPIKLMHDTGLVLLKDELRNFFEANIQNRDQSSDSQWFDRLAIFCEFIVDRQEDATHDCLTDHQCHSVCQFQEMHVDDEIMPNVQNLVDMKDVTLVRQIIHVERLAYIVGKEIVNQNAQRILVMKL</sequence>
<dbReference type="Proteomes" id="UP000789508">
    <property type="component" value="Unassembled WGS sequence"/>
</dbReference>
<organism evidence="2 3">
    <name type="scientific">Ambispora leptoticha</name>
    <dbReference type="NCBI Taxonomy" id="144679"/>
    <lineage>
        <taxon>Eukaryota</taxon>
        <taxon>Fungi</taxon>
        <taxon>Fungi incertae sedis</taxon>
        <taxon>Mucoromycota</taxon>
        <taxon>Glomeromycotina</taxon>
        <taxon>Glomeromycetes</taxon>
        <taxon>Archaeosporales</taxon>
        <taxon>Ambisporaceae</taxon>
        <taxon>Ambispora</taxon>
    </lineage>
</organism>
<name>A0A9N9FUS5_9GLOM</name>
<dbReference type="EMBL" id="CAJVPS010002020">
    <property type="protein sequence ID" value="CAG8557767.1"/>
    <property type="molecule type" value="Genomic_DNA"/>
</dbReference>
<feature type="region of interest" description="Disordered" evidence="1">
    <location>
        <begin position="24"/>
        <end position="150"/>
    </location>
</feature>
<protein>
    <submittedName>
        <fullName evidence="2">14109_t:CDS:1</fullName>
    </submittedName>
</protein>
<evidence type="ECO:0000313" key="2">
    <source>
        <dbReference type="EMBL" id="CAG8557767.1"/>
    </source>
</evidence>